<evidence type="ECO:0008006" key="4">
    <source>
        <dbReference type="Google" id="ProtNLM"/>
    </source>
</evidence>
<dbReference type="OrthoDB" id="69928at2759"/>
<dbReference type="EMBL" id="JANBUO010001959">
    <property type="protein sequence ID" value="KAJ2796241.1"/>
    <property type="molecule type" value="Genomic_DNA"/>
</dbReference>
<comment type="caution">
    <text evidence="2">The sequence shown here is derived from an EMBL/GenBank/DDBJ whole genome shotgun (WGS) entry which is preliminary data.</text>
</comment>
<proteinExistence type="predicted"/>
<accession>A0A9W8HVC5</accession>
<evidence type="ECO:0000313" key="3">
    <source>
        <dbReference type="Proteomes" id="UP001140094"/>
    </source>
</evidence>
<name>A0A9W8HVC5_9FUNG</name>
<sequence>EWEREWWMVTLATLFNEALGYFQGLFDQLTQQLEHSSLKYSINYISNAQYRPPDAFQLARRTYVYIGDIYRYQYMYLPLLTYSDIGPTDTDSILELARWTYARARAMFVDSGRACTQLALLASYAHNRFEAVYWQVCGLGYARETPRKRVRGSLLYVPTPDDNNSDYEDPIEESVIRFAYAVLNGSPEANVEKTYRSVLEVLEEDLSEIRASEALVNLDSDFWAREYQLCVVLAALFTAVSHSLDISDDELEIFRDWTQHLALVLLLRHITYLHQVLEMDERDNTEAAVGIIYPLISVALWVDIWRSGALFSLYDHQKNRHSSTALHQHAAELFDCLVRLVRKHTPDIALSRGAERNNTMASILLPHDVSLMGWASLRQTQQGLRYNLLGNILSPQTISDLDSTLRMPHHVDTALMEFWQNTSGVMQVVFARIQLVVLKIADMPGSTLISWDYSGELQIGTSKPKANGTRPDCAPASPTTLRIPDEATWRDYLPMLQKWVLNCTCTLVLADIVQHNLISSNDHKARAALRFIEGETKRKMYSLLRVDGLDCWDDANAHLCGLAEIVDDGLADIDEDLPTAADVPDHMRGLLSCALLLAHVRFPDCPVAIVTDDEELEFYASWFGIRTIHPVEAADEATDAILDNAVSSIDITDVIDG</sequence>
<dbReference type="Proteomes" id="UP001140094">
    <property type="component" value="Unassembled WGS sequence"/>
</dbReference>
<dbReference type="AlphaFoldDB" id="A0A9W8HVC5"/>
<organism evidence="2 3">
    <name type="scientific">Coemansia guatemalensis</name>
    <dbReference type="NCBI Taxonomy" id="2761395"/>
    <lineage>
        <taxon>Eukaryota</taxon>
        <taxon>Fungi</taxon>
        <taxon>Fungi incertae sedis</taxon>
        <taxon>Zoopagomycota</taxon>
        <taxon>Kickxellomycotina</taxon>
        <taxon>Kickxellomycetes</taxon>
        <taxon>Kickxellales</taxon>
        <taxon>Kickxellaceae</taxon>
        <taxon>Coemansia</taxon>
    </lineage>
</organism>
<keyword evidence="1" id="KW-0732">Signal</keyword>
<feature type="chain" id="PRO_5040823935" description="PIN domain-containing protein" evidence="1">
    <location>
        <begin position="21"/>
        <end position="657"/>
    </location>
</feature>
<gene>
    <name evidence="2" type="ORF">H4R20_005595</name>
</gene>
<keyword evidence="3" id="KW-1185">Reference proteome</keyword>
<feature type="signal peptide" evidence="1">
    <location>
        <begin position="1"/>
        <end position="20"/>
    </location>
</feature>
<dbReference type="InterPro" id="IPR011990">
    <property type="entry name" value="TPR-like_helical_dom_sf"/>
</dbReference>
<dbReference type="Gene3D" id="1.25.40.10">
    <property type="entry name" value="Tetratricopeptide repeat domain"/>
    <property type="match status" value="1"/>
</dbReference>
<dbReference type="SUPFAM" id="SSF48452">
    <property type="entry name" value="TPR-like"/>
    <property type="match status" value="1"/>
</dbReference>
<evidence type="ECO:0000256" key="1">
    <source>
        <dbReference type="SAM" id="SignalP"/>
    </source>
</evidence>
<evidence type="ECO:0000313" key="2">
    <source>
        <dbReference type="EMBL" id="KAJ2796241.1"/>
    </source>
</evidence>
<feature type="non-terminal residue" evidence="2">
    <location>
        <position position="1"/>
    </location>
</feature>
<reference evidence="2" key="1">
    <citation type="submission" date="2022-07" db="EMBL/GenBank/DDBJ databases">
        <title>Phylogenomic reconstructions and comparative analyses of Kickxellomycotina fungi.</title>
        <authorList>
            <person name="Reynolds N.K."/>
            <person name="Stajich J.E."/>
            <person name="Barry K."/>
            <person name="Grigoriev I.V."/>
            <person name="Crous P."/>
            <person name="Smith M.E."/>
        </authorList>
    </citation>
    <scope>NUCLEOTIDE SEQUENCE</scope>
    <source>
        <strain evidence="2">NRRL 1565</strain>
    </source>
</reference>
<protein>
    <recommendedName>
        <fullName evidence="4">PIN domain-containing protein</fullName>
    </recommendedName>
</protein>